<evidence type="ECO:0000313" key="7">
    <source>
        <dbReference type="EMBL" id="CAG9815565.1"/>
    </source>
</evidence>
<name>A0A9N9SDK6_PHACE</name>
<reference evidence="7" key="2">
    <citation type="submission" date="2022-10" db="EMBL/GenBank/DDBJ databases">
        <authorList>
            <consortium name="ENA_rothamsted_submissions"/>
            <consortium name="culmorum"/>
            <person name="King R."/>
        </authorList>
    </citation>
    <scope>NUCLEOTIDE SEQUENCE</scope>
</reference>
<dbReference type="InterPro" id="IPR016024">
    <property type="entry name" value="ARM-type_fold"/>
</dbReference>
<comment type="similarity">
    <text evidence="1">Belongs to the THADA family.</text>
</comment>
<dbReference type="PANTHER" id="PTHR14387:SF7">
    <property type="entry name" value="THYROID ADENOMA-ASSOCIATED PROTEIN"/>
    <property type="match status" value="1"/>
</dbReference>
<protein>
    <recommendedName>
        <fullName evidence="3">tRNA (32-2'-O)-methyltransferase regulator THADA</fullName>
    </recommendedName>
</protein>
<evidence type="ECO:0000256" key="1">
    <source>
        <dbReference type="ARBA" id="ARBA00010409"/>
    </source>
</evidence>
<evidence type="ECO:0000256" key="2">
    <source>
        <dbReference type="ARBA" id="ARBA00022694"/>
    </source>
</evidence>
<dbReference type="Proteomes" id="UP001153737">
    <property type="component" value="Chromosome 12"/>
</dbReference>
<evidence type="ECO:0000313" key="8">
    <source>
        <dbReference type="Proteomes" id="UP001153737"/>
    </source>
</evidence>
<feature type="domain" description="tRNA (32-2'-O)-methyltransferase regulator THADA-like C-terminal TPR repeats region" evidence="6">
    <location>
        <begin position="1119"/>
        <end position="1270"/>
    </location>
</feature>
<keyword evidence="2" id="KW-0819">tRNA processing</keyword>
<proteinExistence type="inferred from homology"/>
<dbReference type="GO" id="GO:0030488">
    <property type="term" value="P:tRNA methylation"/>
    <property type="evidence" value="ECO:0007669"/>
    <property type="project" value="TreeGrafter"/>
</dbReference>
<dbReference type="PANTHER" id="PTHR14387">
    <property type="entry name" value="THADA/DEATH RECEPTOR INTERACTING PROTEIN"/>
    <property type="match status" value="1"/>
</dbReference>
<dbReference type="Pfam" id="PF10350">
    <property type="entry name" value="DUF2428"/>
    <property type="match status" value="1"/>
</dbReference>
<evidence type="ECO:0000256" key="3">
    <source>
        <dbReference type="ARBA" id="ARBA00035698"/>
    </source>
</evidence>
<gene>
    <name evidence="7" type="ORF">PHAECO_LOCUS3253</name>
</gene>
<sequence>MGTQKDIMWSFQKTPLTCEEALLKPIFLILNDSSRENETRKHIKNIVDIYKSNIHKKAEIVEAKNLLLNFFSRFSSKKNLKKYIQDIIGKMELSTSIIKSTTEEILEDINSNQICNIRQCTDLLNFVYHMQNSTCFEYEVTIESLFPLYFILFEGFIHQAGYDFEKLSLPSEELFALLNVVLKQILTVYVKNIPYLKVVAETYSARLINLAHSAVIHNKIGFDIKTKAGLIITHSFNIVPNKFRKKLKFKDCPPLDLVKDYNENDYFTFNNQKLDVLRNIDNLVIIYASVLSVYSKEKLFGVKMNGETLICLLYHNIMECAKSQTSIPHIIVEISRTLAMVSAQLKHVPRELIKSLFMEGISYVWNHIEHFVDTVRNYVRLFFDELVALAAHHKNEGYTDLVDALLINVKQLENNQPTRYLALEIMAVHLRSQYLLENFSNLPDDLLNSISEPTISDQVCKTYTVIMENNFAESDRAEWINKWVSPVTSLLKICSHCTPLGQKIITSAFQLHPPVLRDIFPNDYVGNTQESSVLLKCLQYARQNGMEVTVDKKEDTVLYWRGLIDKEKLEMFMTHQNDEIRVSVLAAIVDSQKTTEIFLDWELDYLITYIGYNITPHTPHIRKQILTYYKKALARFNAGLNVIIRNIGLLNRRLEATEGTQEALTILTIYQELEKSYKIFINKFTKLLISYLTFDSNYPRRATSLELLVTIQTFLPKNEWLSCWSEEDVKNCHSILFDSYECNKKMSVMLLKNLPAESIGFTNMEFTFKYMQRCLNIALGIKPNKTLSAAYLLEVCASSPFFYDIILFGNSEIDNRHLHDPILDMLVVLTGKLIAQSNVEVDYSNPKVANYGIFLSIRHLLQIRDMSKSNDAYAGLFEHLTTICLNLKDSIMPIVCNPSPEGYLPESGEIICESDESSRAQMVLVYSWRTMKEMTLMLAEIIRQSIKLESSIQMLADDLMIQVGQFFLDVFIESKHRGVFEQAYVGFSVICESFWMSSNPKVNCLPQAWLQDAINLCVGETQSDKLCATRRSAGLPFLILSILSSEPIFDKTRFHEVITSLLRACENTEVSNVEYRMHSLNVLRAMFRHSRLGEMVSGYIGQGVIVAINGFKSDTWGIRNSSTLLYAALITRIFGVQRTQDSEDVCIKNRLTVRIFFLRYPELFQFLLDQLSEECKKSNSLLLHPVLTILARLYPSPFEEHNTQIGKYLQHLTVCLSNPVYRTRELAARASVPFIETDQVCDQLGNIFNKLKEDEVKDNECHGLLLQVLHILKSNNLSEIPLTRYLQNSVHILHYAGSKYSHMTISLYMETVMFFLMKYGTYDDLEMLKTILNVISNQMSSNQVPVTAMSKFCQTRILLLLYIVINKFEESDLTYPTVTNLIISQLYGPNMETKRFCLNLLIYFNQIQNDYKHALYQTEEMQIPPEIVILSDCFEKSSILKILTHLHQNLKCFLMQELKYQRHIKKEDQVLLFLLVNYYPCVIKYFNLSKQETLNTLLHYCDCDNEELISAVLSCISTFLLQLDYNVLQYNRLIHVLAESASPAASNYRRLAVCDFLSKNYILYCNEDPILLGDDLQMVFSIVMVLLEDDELIVRNTMSNFATALKVKIALSSNSKQTISGQRWPIIPEKAREDLISLSTIILEKDRGICFLFSWACRHFPDSSNNDSSEVFERGELNLYAENVPFMAFCGNLLRRFLWTLDDGLNYEDKSIFIEEHTLLVTTVLLDALQKHPSPMMLYKTKVSVICALKSTVTFLERFQINHNFIHEFTVYLNETILGYLTKHVEHSDLFSVKWIIRNIYDPILSYNL</sequence>
<feature type="domain" description="DUF2428" evidence="4">
    <location>
        <begin position="876"/>
        <end position="1116"/>
    </location>
</feature>
<dbReference type="InterPro" id="IPR056843">
    <property type="entry name" value="THADA-like_TPR"/>
</dbReference>
<dbReference type="InterPro" id="IPR051954">
    <property type="entry name" value="tRNA_methyltransferase_THADA"/>
</dbReference>
<feature type="domain" description="tRNA (32-2'-O)-methyltransferase regulator THADA-like TPR repeats region" evidence="5">
    <location>
        <begin position="479"/>
        <end position="754"/>
    </location>
</feature>
<keyword evidence="8" id="KW-1185">Reference proteome</keyword>
<dbReference type="SUPFAM" id="SSF48371">
    <property type="entry name" value="ARM repeat"/>
    <property type="match status" value="1"/>
</dbReference>
<dbReference type="Pfam" id="PF25151">
    <property type="entry name" value="TPR_Trm732_C"/>
    <property type="match status" value="1"/>
</dbReference>
<dbReference type="InterPro" id="IPR056842">
    <property type="entry name" value="THADA-like_TPR_C"/>
</dbReference>
<evidence type="ECO:0000259" key="6">
    <source>
        <dbReference type="Pfam" id="PF25151"/>
    </source>
</evidence>
<dbReference type="OrthoDB" id="73997at2759"/>
<reference evidence="7" key="1">
    <citation type="submission" date="2022-01" db="EMBL/GenBank/DDBJ databases">
        <authorList>
            <person name="King R."/>
        </authorList>
    </citation>
    <scope>NUCLEOTIDE SEQUENCE</scope>
</reference>
<evidence type="ECO:0000259" key="5">
    <source>
        <dbReference type="Pfam" id="PF25150"/>
    </source>
</evidence>
<dbReference type="EMBL" id="OU896718">
    <property type="protein sequence ID" value="CAG9815565.1"/>
    <property type="molecule type" value="Genomic_DNA"/>
</dbReference>
<organism evidence="7 8">
    <name type="scientific">Phaedon cochleariae</name>
    <name type="common">Mustard beetle</name>
    <dbReference type="NCBI Taxonomy" id="80249"/>
    <lineage>
        <taxon>Eukaryota</taxon>
        <taxon>Metazoa</taxon>
        <taxon>Ecdysozoa</taxon>
        <taxon>Arthropoda</taxon>
        <taxon>Hexapoda</taxon>
        <taxon>Insecta</taxon>
        <taxon>Pterygota</taxon>
        <taxon>Neoptera</taxon>
        <taxon>Endopterygota</taxon>
        <taxon>Coleoptera</taxon>
        <taxon>Polyphaga</taxon>
        <taxon>Cucujiformia</taxon>
        <taxon>Chrysomeloidea</taxon>
        <taxon>Chrysomelidae</taxon>
        <taxon>Chrysomelinae</taxon>
        <taxon>Chrysomelini</taxon>
        <taxon>Phaedon</taxon>
    </lineage>
</organism>
<dbReference type="Pfam" id="PF25150">
    <property type="entry name" value="TPR_Trm732"/>
    <property type="match status" value="1"/>
</dbReference>
<accession>A0A9N9SDK6</accession>
<dbReference type="InterPro" id="IPR019442">
    <property type="entry name" value="THADA/TRM732_DUF2428"/>
</dbReference>
<evidence type="ECO:0000259" key="4">
    <source>
        <dbReference type="Pfam" id="PF10350"/>
    </source>
</evidence>
<dbReference type="GO" id="GO:0005829">
    <property type="term" value="C:cytosol"/>
    <property type="evidence" value="ECO:0007669"/>
    <property type="project" value="TreeGrafter"/>
</dbReference>